<accession>A0ABS2N866</accession>
<keyword evidence="2" id="KW-1185">Reference proteome</keyword>
<evidence type="ECO:0000313" key="1">
    <source>
        <dbReference type="EMBL" id="MBM7584056.1"/>
    </source>
</evidence>
<evidence type="ECO:0000313" key="2">
    <source>
        <dbReference type="Proteomes" id="UP001646157"/>
    </source>
</evidence>
<reference evidence="1 2" key="1">
    <citation type="submission" date="2021-01" db="EMBL/GenBank/DDBJ databases">
        <title>Genomic Encyclopedia of Type Strains, Phase IV (KMG-IV): sequencing the most valuable type-strain genomes for metagenomic binning, comparative biology and taxonomic classification.</title>
        <authorList>
            <person name="Goeker M."/>
        </authorList>
    </citation>
    <scope>NUCLEOTIDE SEQUENCE [LARGE SCALE GENOMIC DNA]</scope>
    <source>
        <strain evidence="1 2">DSM 24834</strain>
    </source>
</reference>
<name>A0ABS2N866_9BACI</name>
<dbReference type="EMBL" id="JAFBDZ010000001">
    <property type="protein sequence ID" value="MBM7584056.1"/>
    <property type="molecule type" value="Genomic_DNA"/>
</dbReference>
<gene>
    <name evidence="1" type="ORF">JOC86_000593</name>
</gene>
<organism evidence="1 2">
    <name type="scientific">Rossellomorea pakistanensis</name>
    <dbReference type="NCBI Taxonomy" id="992288"/>
    <lineage>
        <taxon>Bacteria</taxon>
        <taxon>Bacillati</taxon>
        <taxon>Bacillota</taxon>
        <taxon>Bacilli</taxon>
        <taxon>Bacillales</taxon>
        <taxon>Bacillaceae</taxon>
        <taxon>Rossellomorea</taxon>
    </lineage>
</organism>
<sequence length="87" mass="9754">MKLRPVSSTILIGAAAGIMLTSKENRNKIHNLSEKLKYKWKSFRSNELSNKLPIKKGGNPDPMNVEDNKMVSEGALTSVTYYNAKEQ</sequence>
<dbReference type="Proteomes" id="UP001646157">
    <property type="component" value="Unassembled WGS sequence"/>
</dbReference>
<dbReference type="RefSeq" id="WP_205168250.1">
    <property type="nucleotide sequence ID" value="NZ_JAFBDZ010000001.1"/>
</dbReference>
<protein>
    <submittedName>
        <fullName evidence="1">Uncharacterized protein</fullName>
    </submittedName>
</protein>
<comment type="caution">
    <text evidence="1">The sequence shown here is derived from an EMBL/GenBank/DDBJ whole genome shotgun (WGS) entry which is preliminary data.</text>
</comment>
<proteinExistence type="predicted"/>